<dbReference type="RefSeq" id="WP_007637856.1">
    <property type="nucleotide sequence ID" value="NC_020514.1"/>
</dbReference>
<proteinExistence type="predicted"/>
<dbReference type="HOGENOM" id="CLU_000022_59_13_6"/>
<feature type="domain" description="AMP-binding enzyme C-terminal" evidence="2">
    <location>
        <begin position="347"/>
        <end position="424"/>
    </location>
</feature>
<dbReference type="InterPro" id="IPR042099">
    <property type="entry name" value="ANL_N_sf"/>
</dbReference>
<evidence type="ECO:0000313" key="3">
    <source>
        <dbReference type="EMBL" id="AGH45793.1"/>
    </source>
</evidence>
<dbReference type="InterPro" id="IPR000873">
    <property type="entry name" value="AMP-dep_synth/lig_dom"/>
</dbReference>
<dbReference type="Proteomes" id="UP000011864">
    <property type="component" value="Chromosome"/>
</dbReference>
<dbReference type="PATRIC" id="fig|1129794.4.peg.3668"/>
<dbReference type="Pfam" id="PF13193">
    <property type="entry name" value="AMP-binding_C"/>
    <property type="match status" value="1"/>
</dbReference>
<dbReference type="AlphaFoldDB" id="K7A5E9"/>
<dbReference type="InterPro" id="IPR025110">
    <property type="entry name" value="AMP-bd_C"/>
</dbReference>
<evidence type="ECO:0000259" key="1">
    <source>
        <dbReference type="Pfam" id="PF00501"/>
    </source>
</evidence>
<dbReference type="GO" id="GO:0006631">
    <property type="term" value="P:fatty acid metabolic process"/>
    <property type="evidence" value="ECO:0007669"/>
    <property type="project" value="TreeGrafter"/>
</dbReference>
<evidence type="ECO:0000313" key="4">
    <source>
        <dbReference type="Proteomes" id="UP000011864"/>
    </source>
</evidence>
<evidence type="ECO:0000259" key="2">
    <source>
        <dbReference type="Pfam" id="PF13193"/>
    </source>
</evidence>
<name>K7A5E9_9ALTE</name>
<organism evidence="3 4">
    <name type="scientific">Paraglaciecola psychrophila 170</name>
    <dbReference type="NCBI Taxonomy" id="1129794"/>
    <lineage>
        <taxon>Bacteria</taxon>
        <taxon>Pseudomonadati</taxon>
        <taxon>Pseudomonadota</taxon>
        <taxon>Gammaproteobacteria</taxon>
        <taxon>Alteromonadales</taxon>
        <taxon>Alteromonadaceae</taxon>
        <taxon>Paraglaciecola</taxon>
    </lineage>
</organism>
<dbReference type="SUPFAM" id="SSF56801">
    <property type="entry name" value="Acetyl-CoA synthetase-like"/>
    <property type="match status" value="1"/>
</dbReference>
<dbReference type="EMBL" id="CP003837">
    <property type="protein sequence ID" value="AGH45793.1"/>
    <property type="molecule type" value="Genomic_DNA"/>
</dbReference>
<sequence length="432" mass="47632">MQSLFNQLTNLSTTGVITAAGQHNSIAVLITKAEQIRQQYPQFYQRSIAIRYTNLADFVTALIAFDGCCSAIYLSPPNVTIPHNDIIYWPLESDAAVTDSMPTLLKSEASVATTWFMATSGTTGEPKWCSHSLLSLTANTKHSQKLQALCWALLYQPYRFAGLQVLLQALLSGADLVDVADYEPLAQMAFLKHADVTALSATPSLWRQLLMTGQLSELTLSHITLGGEIADQSLLNTLKRLFPNANVRHIYASTEAGVGFIVSDGRAGFPTKWLKDQTLTVALKVSDEQHLLVKPQHHVCQSLVLQTNAPGYVDTLDKVQVNDDRVLFLGRATGTINVGGNKVHPEKVEQVILQCSDISQAKVYAKKSALLGELVVADVMIMDAAVEQEVKQQVLKMCKKQLQRFEIPTKINIVKNIDRDPSGKLNRKPQYD</sequence>
<evidence type="ECO:0008006" key="5">
    <source>
        <dbReference type="Google" id="ProtNLM"/>
    </source>
</evidence>
<dbReference type="PANTHER" id="PTHR43201">
    <property type="entry name" value="ACYL-COA SYNTHETASE"/>
    <property type="match status" value="1"/>
</dbReference>
<dbReference type="Gene3D" id="3.40.50.12780">
    <property type="entry name" value="N-terminal domain of ligase-like"/>
    <property type="match status" value="1"/>
</dbReference>
<dbReference type="InterPro" id="IPR045851">
    <property type="entry name" value="AMP-bd_C_sf"/>
</dbReference>
<protein>
    <recommendedName>
        <fullName evidence="5">AMP-dependent synthetase/ligase domain-containing protein</fullName>
    </recommendedName>
</protein>
<dbReference type="KEGG" id="gps:C427_3685"/>
<keyword evidence="4" id="KW-1185">Reference proteome</keyword>
<dbReference type="Pfam" id="PF00501">
    <property type="entry name" value="AMP-binding"/>
    <property type="match status" value="1"/>
</dbReference>
<dbReference type="STRING" id="1129794.C427_3685"/>
<dbReference type="PANTHER" id="PTHR43201:SF32">
    <property type="entry name" value="2-SUCCINYLBENZOATE--COA LIGASE, CHLOROPLASTIC_PEROXISOMAL"/>
    <property type="match status" value="1"/>
</dbReference>
<dbReference type="OrthoDB" id="7055148at2"/>
<reference evidence="3 4" key="1">
    <citation type="journal article" date="2013" name="Genome Announc.">
        <title>Complete Genome Sequence of Glaciecola psychrophila Strain 170T.</title>
        <authorList>
            <person name="Yin J."/>
            <person name="Chen J."/>
            <person name="Liu G."/>
            <person name="Yu Y."/>
            <person name="Song L."/>
            <person name="Wang X."/>
            <person name="Qu X."/>
        </authorList>
    </citation>
    <scope>NUCLEOTIDE SEQUENCE [LARGE SCALE GENOMIC DNA]</scope>
    <source>
        <strain evidence="3 4">170</strain>
    </source>
</reference>
<accession>K7A5E9</accession>
<feature type="domain" description="AMP-dependent synthetase/ligase" evidence="1">
    <location>
        <begin position="114"/>
        <end position="266"/>
    </location>
</feature>
<dbReference type="GO" id="GO:0031956">
    <property type="term" value="F:medium-chain fatty acid-CoA ligase activity"/>
    <property type="evidence" value="ECO:0007669"/>
    <property type="project" value="TreeGrafter"/>
</dbReference>
<dbReference type="Gene3D" id="3.30.300.30">
    <property type="match status" value="1"/>
</dbReference>
<dbReference type="eggNOG" id="COG0318">
    <property type="taxonomic scope" value="Bacteria"/>
</dbReference>
<gene>
    <name evidence="3" type="ORF">C427_3685</name>
</gene>